<accession>A0ACB7FCM9</accession>
<keyword evidence="2" id="KW-1185">Reference proteome</keyword>
<name>A0ACB7FCM9_NIBAL</name>
<comment type="caution">
    <text evidence="1">The sequence shown here is derived from an EMBL/GenBank/DDBJ whole genome shotgun (WGS) entry which is preliminary data.</text>
</comment>
<gene>
    <name evidence="1" type="ORF">GBF38_004297</name>
</gene>
<proteinExistence type="predicted"/>
<protein>
    <submittedName>
        <fullName evidence="1">Uncharacterized protein</fullName>
    </submittedName>
</protein>
<evidence type="ECO:0000313" key="2">
    <source>
        <dbReference type="Proteomes" id="UP000805704"/>
    </source>
</evidence>
<evidence type="ECO:0000313" key="1">
    <source>
        <dbReference type="EMBL" id="KAG8011911.1"/>
    </source>
</evidence>
<organism evidence="1 2">
    <name type="scientific">Nibea albiflora</name>
    <name type="common">Yellow drum</name>
    <name type="synonym">Corvina albiflora</name>
    <dbReference type="NCBI Taxonomy" id="240163"/>
    <lineage>
        <taxon>Eukaryota</taxon>
        <taxon>Metazoa</taxon>
        <taxon>Chordata</taxon>
        <taxon>Craniata</taxon>
        <taxon>Vertebrata</taxon>
        <taxon>Euteleostomi</taxon>
        <taxon>Actinopterygii</taxon>
        <taxon>Neopterygii</taxon>
        <taxon>Teleostei</taxon>
        <taxon>Neoteleostei</taxon>
        <taxon>Acanthomorphata</taxon>
        <taxon>Eupercaria</taxon>
        <taxon>Sciaenidae</taxon>
        <taxon>Nibea</taxon>
    </lineage>
</organism>
<sequence>MSFATGNMKVYKPVKELFDTPVYQRAMELCWQAQSYKTMIALTYQLLRLQQRRQLPRSVTGENMTRLLAVQRKEAQRVQHPNIIKKAHMYAKRLTKQEQQKGPETRLLCPMGVVLEVVPKVLRGCWLLPPTTSFNMPSQQLSKMAVGITKAVQDRVSKSLSSVLLHATFSTTIRGKMALSIHRKVRREYTGDVLEEKLECFATDVQRTITNVAAEEICALFQTSAVLTTSEGPHTASPEPDSAVIYTPPCAPTTTDEPLADTASPEPDSAVIHTPACAPTTTDEPLADTASPEPDSAVIYTPPCAPTTTNEPLADTASPEPDSAVIHTPPCAPTTTDEPLADTASPEPDSAVIHTPTCAPTTTDEPLADTASPEPDSAVIHTPPCASTTTDEPLADTASPEPDSAVIHTPPCAPTTTDEPLADTASPEPDLAVVRRNTGKFTRFVKWLKKRWQQRGDRGELDPDAAGSAEAASSERVLQSESQSPTCHSGGKEPMKCSIRDKAKKRDREEKREGGLLLCYVSCRSGLERRGEERRGEETRGDERREERREERGGERGEKRGGGVALCYVLCGGRLERRGEEGVSDRREKLKPPRGGYVSHILGLVLTEPSLLLC</sequence>
<reference evidence="1" key="1">
    <citation type="submission" date="2020-04" db="EMBL/GenBank/DDBJ databases">
        <title>A chromosome-scale assembly and high-density genetic map of the yellow drum (Nibea albiflora) genome.</title>
        <authorList>
            <person name="Xu D."/>
            <person name="Zhang W."/>
            <person name="Chen R."/>
            <person name="Tan P."/>
            <person name="Wang L."/>
            <person name="Song H."/>
            <person name="Tian L."/>
            <person name="Zhu Q."/>
            <person name="Wang B."/>
        </authorList>
    </citation>
    <scope>NUCLEOTIDE SEQUENCE</scope>
    <source>
        <strain evidence="1">ZJHYS-2018</strain>
    </source>
</reference>
<dbReference type="EMBL" id="CM024801">
    <property type="protein sequence ID" value="KAG8011911.1"/>
    <property type="molecule type" value="Genomic_DNA"/>
</dbReference>
<dbReference type="Proteomes" id="UP000805704">
    <property type="component" value="Chromosome 13"/>
</dbReference>